<dbReference type="PRINTS" id="PR01590">
    <property type="entry name" value="HTHFIS"/>
</dbReference>
<evidence type="ECO:0000256" key="2">
    <source>
        <dbReference type="ARBA" id="ARBA00022840"/>
    </source>
</evidence>
<keyword evidence="4" id="KW-0238">DNA-binding</keyword>
<dbReference type="GO" id="GO:0000160">
    <property type="term" value="P:phosphorelay signal transduction system"/>
    <property type="evidence" value="ECO:0007669"/>
    <property type="project" value="InterPro"/>
</dbReference>
<dbReference type="GO" id="GO:0006355">
    <property type="term" value="P:regulation of DNA-templated transcription"/>
    <property type="evidence" value="ECO:0007669"/>
    <property type="project" value="InterPro"/>
</dbReference>
<evidence type="ECO:0000313" key="10">
    <source>
        <dbReference type="EMBL" id="MPV86238.1"/>
    </source>
</evidence>
<keyword evidence="3" id="KW-0805">Transcription regulation</keyword>
<dbReference type="Pfam" id="PF00158">
    <property type="entry name" value="Sigma54_activat"/>
    <property type="match status" value="1"/>
</dbReference>
<dbReference type="SUPFAM" id="SSF46689">
    <property type="entry name" value="Homeodomain-like"/>
    <property type="match status" value="1"/>
</dbReference>
<dbReference type="SMART" id="SM00448">
    <property type="entry name" value="REC"/>
    <property type="match status" value="1"/>
</dbReference>
<feature type="modified residue" description="4-aspartylphosphate" evidence="6">
    <location>
        <position position="57"/>
    </location>
</feature>
<feature type="domain" description="Sigma-54 factor interaction" evidence="8">
    <location>
        <begin position="156"/>
        <end position="385"/>
    </location>
</feature>
<feature type="region of interest" description="Disordered" evidence="7">
    <location>
        <begin position="420"/>
        <end position="462"/>
    </location>
</feature>
<gene>
    <name evidence="10" type="ORF">GCU85_05775</name>
</gene>
<dbReference type="AlphaFoldDB" id="A0A6N7F0D2"/>
<keyword evidence="5" id="KW-0804">Transcription</keyword>
<dbReference type="SUPFAM" id="SSF52540">
    <property type="entry name" value="P-loop containing nucleoside triphosphate hydrolases"/>
    <property type="match status" value="1"/>
</dbReference>
<name>A0A6N7F0D2_9GAMM</name>
<evidence type="ECO:0000256" key="4">
    <source>
        <dbReference type="ARBA" id="ARBA00023125"/>
    </source>
</evidence>
<evidence type="ECO:0000256" key="5">
    <source>
        <dbReference type="ARBA" id="ARBA00023163"/>
    </source>
</evidence>
<dbReference type="Gene3D" id="3.40.50.2300">
    <property type="match status" value="1"/>
</dbReference>
<comment type="caution">
    <text evidence="10">The sequence shown here is derived from an EMBL/GenBank/DDBJ whole genome shotgun (WGS) entry which is preliminary data.</text>
</comment>
<dbReference type="SMART" id="SM00382">
    <property type="entry name" value="AAA"/>
    <property type="match status" value="1"/>
</dbReference>
<evidence type="ECO:0000259" key="8">
    <source>
        <dbReference type="PROSITE" id="PS50045"/>
    </source>
</evidence>
<dbReference type="SUPFAM" id="SSF52172">
    <property type="entry name" value="CheY-like"/>
    <property type="match status" value="1"/>
</dbReference>
<dbReference type="GO" id="GO:0043565">
    <property type="term" value="F:sequence-specific DNA binding"/>
    <property type="evidence" value="ECO:0007669"/>
    <property type="project" value="InterPro"/>
</dbReference>
<dbReference type="EMBL" id="WHNW01000005">
    <property type="protein sequence ID" value="MPV86238.1"/>
    <property type="molecule type" value="Genomic_DNA"/>
</dbReference>
<dbReference type="InterPro" id="IPR025943">
    <property type="entry name" value="Sigma_54_int_dom_ATP-bd_2"/>
</dbReference>
<dbReference type="GO" id="GO:0005524">
    <property type="term" value="F:ATP binding"/>
    <property type="evidence" value="ECO:0007669"/>
    <property type="project" value="UniProtKB-KW"/>
</dbReference>
<accession>A0A6N7F0D2</accession>
<dbReference type="InterPro" id="IPR058031">
    <property type="entry name" value="AAA_lid_NorR"/>
</dbReference>
<dbReference type="Pfam" id="PF02954">
    <property type="entry name" value="HTH_8"/>
    <property type="match status" value="1"/>
</dbReference>
<keyword evidence="2" id="KW-0067">ATP-binding</keyword>
<keyword evidence="1" id="KW-0547">Nucleotide-binding</keyword>
<dbReference type="InterPro" id="IPR001789">
    <property type="entry name" value="Sig_transdc_resp-reg_receiver"/>
</dbReference>
<evidence type="ECO:0000256" key="6">
    <source>
        <dbReference type="PROSITE-ProRule" id="PRU00169"/>
    </source>
</evidence>
<protein>
    <submittedName>
        <fullName evidence="10">Response regulator</fullName>
    </submittedName>
</protein>
<dbReference type="InterPro" id="IPR002078">
    <property type="entry name" value="Sigma_54_int"/>
</dbReference>
<dbReference type="PANTHER" id="PTHR32071:SF100">
    <property type="entry name" value="RESPONSE REGULATOR PROTEIN PILR"/>
    <property type="match status" value="1"/>
</dbReference>
<evidence type="ECO:0000256" key="7">
    <source>
        <dbReference type="SAM" id="MobiDB-lite"/>
    </source>
</evidence>
<dbReference type="Pfam" id="PF25601">
    <property type="entry name" value="AAA_lid_14"/>
    <property type="match status" value="1"/>
</dbReference>
<dbReference type="FunFam" id="3.40.50.300:FF:000006">
    <property type="entry name" value="DNA-binding transcriptional regulator NtrC"/>
    <property type="match status" value="1"/>
</dbReference>
<dbReference type="PROSITE" id="PS50110">
    <property type="entry name" value="RESPONSE_REGULATORY"/>
    <property type="match status" value="1"/>
</dbReference>
<evidence type="ECO:0000256" key="3">
    <source>
        <dbReference type="ARBA" id="ARBA00023015"/>
    </source>
</evidence>
<dbReference type="Gene3D" id="3.40.50.300">
    <property type="entry name" value="P-loop containing nucleotide triphosphate hydrolases"/>
    <property type="match status" value="1"/>
</dbReference>
<evidence type="ECO:0000256" key="1">
    <source>
        <dbReference type="ARBA" id="ARBA00022741"/>
    </source>
</evidence>
<dbReference type="InterPro" id="IPR009057">
    <property type="entry name" value="Homeodomain-like_sf"/>
</dbReference>
<dbReference type="RefSeq" id="WP_152810240.1">
    <property type="nucleotide sequence ID" value="NZ_WHNW01000005.1"/>
</dbReference>
<dbReference type="InterPro" id="IPR027417">
    <property type="entry name" value="P-loop_NTPase"/>
</dbReference>
<dbReference type="Proteomes" id="UP000471298">
    <property type="component" value="Unassembled WGS sequence"/>
</dbReference>
<dbReference type="PROSITE" id="PS00676">
    <property type="entry name" value="SIGMA54_INTERACT_2"/>
    <property type="match status" value="1"/>
</dbReference>
<dbReference type="InterPro" id="IPR011006">
    <property type="entry name" value="CheY-like_superfamily"/>
</dbReference>
<evidence type="ECO:0000313" key="11">
    <source>
        <dbReference type="Proteomes" id="UP000471298"/>
    </source>
</evidence>
<proteinExistence type="predicted"/>
<dbReference type="Pfam" id="PF00072">
    <property type="entry name" value="Response_reg"/>
    <property type="match status" value="1"/>
</dbReference>
<dbReference type="Gene3D" id="1.10.10.60">
    <property type="entry name" value="Homeodomain-like"/>
    <property type="match status" value="1"/>
</dbReference>
<reference evidence="10 11" key="1">
    <citation type="submission" date="2019-10" db="EMBL/GenBank/DDBJ databases">
        <title>Cardiobacteriales fam. a chemoheterotrophic member of the order Cardiobacteriales, and proposal of Cardiobacteriales fam. nov.</title>
        <authorList>
            <person name="Wang C."/>
        </authorList>
    </citation>
    <scope>NUCLEOTIDE SEQUENCE [LARGE SCALE GENOMIC DNA]</scope>
    <source>
        <strain evidence="10 11">ML27</strain>
    </source>
</reference>
<dbReference type="InParanoid" id="A0A6N7F0D2"/>
<organism evidence="10 11">
    <name type="scientific">Ostreibacterium oceani</name>
    <dbReference type="NCBI Taxonomy" id="2654998"/>
    <lineage>
        <taxon>Bacteria</taxon>
        <taxon>Pseudomonadati</taxon>
        <taxon>Pseudomonadota</taxon>
        <taxon>Gammaproteobacteria</taxon>
        <taxon>Cardiobacteriales</taxon>
        <taxon>Ostreibacteriaceae</taxon>
        <taxon>Ostreibacterium</taxon>
    </lineage>
</organism>
<dbReference type="InterPro" id="IPR025662">
    <property type="entry name" value="Sigma_54_int_dom_ATP-bd_1"/>
</dbReference>
<sequence length="544" mass="59883">MSKKTATALIVDDEQDIREVIEMAFMGIGIDAVLAPTLKEGIRLLKKHEQIDFCITDMRLPDGDGLDLVKYIQRHFPQLPVCVITAHGNVELAVKALKLGAFDFVNKPFDLDQLRSMAKSAMTLVDTKDAHNSDDGIAANTNDAGQSPRHASAVNIIGDSAVMKKLDAVIKKLARSQAPVFIYGESGTGKELVARSIHAQSARRNGPFVPVNCGAIPENLVESEFFGYKKGAFTGADKDYPGLFVSANGGTIFLDEVADLPLSMQVKLLRAIQEKAIRPIGGNRELAIDVRILSATHKNLEKMVESHEFREDLYYRLNVISLGIPPLRRRNGDIALLAEFIIKKMTQSLGSDTIVLSDCAIDKLMAYDFPGNVRELENILERAATFCEHQTITEADIHLTSQMIEGEDSLSIDLNAAMDTDSPVVPETKGQQANQARVSSQTDPQKHPQAQNAGQQNGAQTSVKTNMQTHLQTHLQTTESPRDDTHTIDVDALPNDLDAYLESIEKKAILSALKATDYNKTKAAEKLGISFRAFRYKLQKYDIK</sequence>
<evidence type="ECO:0000259" key="9">
    <source>
        <dbReference type="PROSITE" id="PS50110"/>
    </source>
</evidence>
<dbReference type="PROSITE" id="PS50045">
    <property type="entry name" value="SIGMA54_INTERACT_4"/>
    <property type="match status" value="1"/>
</dbReference>
<dbReference type="InterPro" id="IPR025944">
    <property type="entry name" value="Sigma_54_int_dom_CS"/>
</dbReference>
<dbReference type="InterPro" id="IPR002197">
    <property type="entry name" value="HTH_Fis"/>
</dbReference>
<dbReference type="CDD" id="cd00009">
    <property type="entry name" value="AAA"/>
    <property type="match status" value="1"/>
</dbReference>
<dbReference type="PROSITE" id="PS00675">
    <property type="entry name" value="SIGMA54_INTERACT_1"/>
    <property type="match status" value="1"/>
</dbReference>
<dbReference type="PANTHER" id="PTHR32071">
    <property type="entry name" value="TRANSCRIPTIONAL REGULATORY PROTEIN"/>
    <property type="match status" value="1"/>
</dbReference>
<keyword evidence="11" id="KW-1185">Reference proteome</keyword>
<dbReference type="Gene3D" id="1.10.8.60">
    <property type="match status" value="1"/>
</dbReference>
<feature type="compositionally biased region" description="Polar residues" evidence="7">
    <location>
        <begin position="429"/>
        <end position="443"/>
    </location>
</feature>
<feature type="compositionally biased region" description="Low complexity" evidence="7">
    <location>
        <begin position="449"/>
        <end position="460"/>
    </location>
</feature>
<keyword evidence="6" id="KW-0597">Phosphoprotein</keyword>
<dbReference type="InterPro" id="IPR003593">
    <property type="entry name" value="AAA+_ATPase"/>
</dbReference>
<feature type="domain" description="Response regulatory" evidence="9">
    <location>
        <begin position="7"/>
        <end position="122"/>
    </location>
</feature>
<dbReference type="PROSITE" id="PS00688">
    <property type="entry name" value="SIGMA54_INTERACT_3"/>
    <property type="match status" value="1"/>
</dbReference>
<dbReference type="FunCoup" id="A0A6N7F0D2">
    <property type="interactions" value="336"/>
</dbReference>